<dbReference type="OMA" id="IGCTTER"/>
<dbReference type="KEGG" id="nve:5509735"/>
<dbReference type="InParanoid" id="A7SDT6"/>
<proteinExistence type="predicted"/>
<dbReference type="EMBL" id="DS469632">
    <property type="protein sequence ID" value="EDO38131.1"/>
    <property type="molecule type" value="Genomic_DNA"/>
</dbReference>
<name>A7SDT6_NEMVE</name>
<gene>
    <name evidence="1" type="ORF">NEMVEDRAFT_v1g210722</name>
</gene>
<dbReference type="GO" id="GO:0032436">
    <property type="term" value="P:positive regulation of proteasomal ubiquitin-dependent protein catabolic process"/>
    <property type="evidence" value="ECO:0000318"/>
    <property type="project" value="GO_Central"/>
</dbReference>
<dbReference type="PANTHER" id="PTHR14939:SF5">
    <property type="entry name" value="F-BOX ONLY PROTEIN 22"/>
    <property type="match status" value="1"/>
</dbReference>
<accession>A7SDT6</accession>
<dbReference type="InterPro" id="IPR036047">
    <property type="entry name" value="F-box-like_dom_sf"/>
</dbReference>
<dbReference type="PhylomeDB" id="A7SDT6"/>
<dbReference type="SUPFAM" id="SSF81383">
    <property type="entry name" value="F-box domain"/>
    <property type="match status" value="1"/>
</dbReference>
<evidence type="ECO:0000313" key="2">
    <source>
        <dbReference type="Proteomes" id="UP000001593"/>
    </source>
</evidence>
<dbReference type="GO" id="GO:0000209">
    <property type="term" value="P:protein polyubiquitination"/>
    <property type="evidence" value="ECO:0000318"/>
    <property type="project" value="GO_Central"/>
</dbReference>
<dbReference type="PANTHER" id="PTHR14939">
    <property type="entry name" value="F-BOX ONLY PROTEIN 22"/>
    <property type="match status" value="1"/>
</dbReference>
<reference evidence="1 2" key="1">
    <citation type="journal article" date="2007" name="Science">
        <title>Sea anemone genome reveals ancestral eumetazoan gene repertoire and genomic organization.</title>
        <authorList>
            <person name="Putnam N.H."/>
            <person name="Srivastava M."/>
            <person name="Hellsten U."/>
            <person name="Dirks B."/>
            <person name="Chapman J."/>
            <person name="Salamov A."/>
            <person name="Terry A."/>
            <person name="Shapiro H."/>
            <person name="Lindquist E."/>
            <person name="Kapitonov V.V."/>
            <person name="Jurka J."/>
            <person name="Genikhovich G."/>
            <person name="Grigoriev I.V."/>
            <person name="Lucas S.M."/>
            <person name="Steele R.E."/>
            <person name="Finnerty J.R."/>
            <person name="Technau U."/>
            <person name="Martindale M.Q."/>
            <person name="Rokhsar D.S."/>
        </authorList>
    </citation>
    <scope>NUCLEOTIDE SEQUENCE [LARGE SCALE GENOMIC DNA]</scope>
    <source>
        <strain evidence="2">CH2 X CH6</strain>
    </source>
</reference>
<keyword evidence="2" id="KW-1185">Reference proteome</keyword>
<dbReference type="Proteomes" id="UP000001593">
    <property type="component" value="Unassembled WGS sequence"/>
</dbReference>
<evidence type="ECO:0000313" key="1">
    <source>
        <dbReference type="EMBL" id="EDO38131.1"/>
    </source>
</evidence>
<dbReference type="OrthoDB" id="5952621at2759"/>
<evidence type="ECO:0008006" key="3">
    <source>
        <dbReference type="Google" id="ProtNLM"/>
    </source>
</evidence>
<dbReference type="HOGENOM" id="CLU_736314_0_0_1"/>
<protein>
    <recommendedName>
        <fullName evidence="3">F-box domain-containing protein</fullName>
    </recommendedName>
</protein>
<dbReference type="AlphaFoldDB" id="A7SDT6"/>
<sequence length="376" mass="42801">MNTLRPSEQSFLGFLPEIIESILSRLPAKTLRLTSRVNHMWKKISNIILSARSRCVKKYFENDVVNAADADEFFENLPIRAQAVVYLSHRESWLIRREPHVKRAEERNLARMLRMFNSRLPPDCFLIGCTTERILSRENDESTGNPGLEHKRSGHSLVFLPYMEGVSYRHVYIRHTKLAHGQTWAELFGIEQGTPVKLALVTALAHSRDYIPHVAAAIRRTYGPRVVILGAVAHDRLFIDGLVKKARVTALFISGDNFRACAKFVNNDRDSNFYERINSVISESTTDGYEQQLSILITSRFISRGNAFYVNSLTAFREPFSEAPVLGLYSFGEFCLGATDVGKTRPNACKRFMKHNAVVFCACSFRKPHTGRTVQR</sequence>
<organism evidence="1 2">
    <name type="scientific">Nematostella vectensis</name>
    <name type="common">Starlet sea anemone</name>
    <dbReference type="NCBI Taxonomy" id="45351"/>
    <lineage>
        <taxon>Eukaryota</taxon>
        <taxon>Metazoa</taxon>
        <taxon>Cnidaria</taxon>
        <taxon>Anthozoa</taxon>
        <taxon>Hexacorallia</taxon>
        <taxon>Actiniaria</taxon>
        <taxon>Edwardsiidae</taxon>
        <taxon>Nematostella</taxon>
    </lineage>
</organism>